<comment type="caution">
    <text evidence="1">The sequence shown here is derived from an EMBL/GenBank/DDBJ whole genome shotgun (WGS) entry which is preliminary data.</text>
</comment>
<dbReference type="EMBL" id="JAHRIP010033564">
    <property type="protein sequence ID" value="MEQ2293635.1"/>
    <property type="molecule type" value="Genomic_DNA"/>
</dbReference>
<protein>
    <submittedName>
        <fullName evidence="1">Uncharacterized protein</fullName>
    </submittedName>
</protein>
<accession>A0ABV0YIH7</accession>
<organism evidence="1 2">
    <name type="scientific">Ameca splendens</name>
    <dbReference type="NCBI Taxonomy" id="208324"/>
    <lineage>
        <taxon>Eukaryota</taxon>
        <taxon>Metazoa</taxon>
        <taxon>Chordata</taxon>
        <taxon>Craniata</taxon>
        <taxon>Vertebrata</taxon>
        <taxon>Euteleostomi</taxon>
        <taxon>Actinopterygii</taxon>
        <taxon>Neopterygii</taxon>
        <taxon>Teleostei</taxon>
        <taxon>Neoteleostei</taxon>
        <taxon>Acanthomorphata</taxon>
        <taxon>Ovalentaria</taxon>
        <taxon>Atherinomorphae</taxon>
        <taxon>Cyprinodontiformes</taxon>
        <taxon>Goodeidae</taxon>
        <taxon>Ameca</taxon>
    </lineage>
</organism>
<feature type="non-terminal residue" evidence="1">
    <location>
        <position position="95"/>
    </location>
</feature>
<keyword evidence="2" id="KW-1185">Reference proteome</keyword>
<evidence type="ECO:0000313" key="1">
    <source>
        <dbReference type="EMBL" id="MEQ2293635.1"/>
    </source>
</evidence>
<name>A0ABV0YIH7_9TELE</name>
<evidence type="ECO:0000313" key="2">
    <source>
        <dbReference type="Proteomes" id="UP001469553"/>
    </source>
</evidence>
<sequence>MLDFKDDLKDECLEPECLDLKLALDDASASKVPQNCPRTYKLASFDPDGDHVRCRYGNVPNIECDTCNSIPGFQLDQDSCTLHYQFTSADYRSFG</sequence>
<proteinExistence type="predicted"/>
<reference evidence="1 2" key="1">
    <citation type="submission" date="2021-06" db="EMBL/GenBank/DDBJ databases">
        <authorList>
            <person name="Palmer J.M."/>
        </authorList>
    </citation>
    <scope>NUCLEOTIDE SEQUENCE [LARGE SCALE GENOMIC DNA]</scope>
    <source>
        <strain evidence="1 2">AS_MEX2019</strain>
        <tissue evidence="1">Muscle</tissue>
    </source>
</reference>
<dbReference type="Proteomes" id="UP001469553">
    <property type="component" value="Unassembled WGS sequence"/>
</dbReference>
<gene>
    <name evidence="1" type="ORF">AMECASPLE_035606</name>
</gene>